<evidence type="ECO:0000313" key="7">
    <source>
        <dbReference type="EMBL" id="KIY47683.1"/>
    </source>
</evidence>
<sequence length="267" mass="28966">MIIFSEIGDKTFLITAVLAMRHSRLTIFLGAITSLAIMSWFSACLGHILPHIVDRKWTQLAAAVLFWVFGIKMLLEAWYMGGGEVRDEMREAAAEINEVEDGTEMDELERGVNADEISGLDEGKKGNVRSSATSRTQRGGVLEGIHNFCSFVFGPAFVSSFVLTFLGEWGDRSQISTIALGAAHPLILVTVGTVLGHVCCTSLAVIGGRWAASHISPRGVTLGGACLFIVFGVVYLHEAYHHFTIGNIDLVEVQVGHDSDSKMDAPR</sequence>
<dbReference type="GO" id="GO:0015085">
    <property type="term" value="F:calcium ion transmembrane transporter activity"/>
    <property type="evidence" value="ECO:0007669"/>
    <property type="project" value="TreeGrafter"/>
</dbReference>
<comment type="subcellular location">
    <subcellularLocation>
        <location evidence="1 6">Membrane</location>
        <topology evidence="1 6">Multi-pass membrane protein</topology>
    </subcellularLocation>
</comment>
<feature type="transmembrane region" description="Helical" evidence="6">
    <location>
        <begin position="27"/>
        <end position="48"/>
    </location>
</feature>
<evidence type="ECO:0000256" key="5">
    <source>
        <dbReference type="ARBA" id="ARBA00023136"/>
    </source>
</evidence>
<feature type="transmembrane region" description="Helical" evidence="6">
    <location>
        <begin position="60"/>
        <end position="80"/>
    </location>
</feature>
<evidence type="ECO:0000256" key="1">
    <source>
        <dbReference type="ARBA" id="ARBA00004141"/>
    </source>
</evidence>
<accession>A0A0D7AA21</accession>
<dbReference type="Pfam" id="PF01169">
    <property type="entry name" value="GDT1"/>
    <property type="match status" value="2"/>
</dbReference>
<dbReference type="OrthoDB" id="442680at2759"/>
<dbReference type="GO" id="GO:0000329">
    <property type="term" value="C:fungal-type vacuole membrane"/>
    <property type="evidence" value="ECO:0007669"/>
    <property type="project" value="TreeGrafter"/>
</dbReference>
<feature type="transmembrane region" description="Helical" evidence="6">
    <location>
        <begin position="219"/>
        <end position="237"/>
    </location>
</feature>
<dbReference type="GO" id="GO:0032468">
    <property type="term" value="P:Golgi calcium ion homeostasis"/>
    <property type="evidence" value="ECO:0007669"/>
    <property type="project" value="TreeGrafter"/>
</dbReference>
<name>A0A0D7AA21_9AGAR</name>
<keyword evidence="8" id="KW-1185">Reference proteome</keyword>
<protein>
    <recommendedName>
        <fullName evidence="6">GDT1 family protein</fullName>
    </recommendedName>
</protein>
<keyword evidence="3 6" id="KW-0812">Transmembrane</keyword>
<keyword evidence="5 6" id="KW-0472">Membrane</keyword>
<dbReference type="EMBL" id="KN881929">
    <property type="protein sequence ID" value="KIY47683.1"/>
    <property type="molecule type" value="Genomic_DNA"/>
</dbReference>
<dbReference type="InterPro" id="IPR001727">
    <property type="entry name" value="GDT1-like"/>
</dbReference>
<dbReference type="PANTHER" id="PTHR12608">
    <property type="entry name" value="TRANSMEMBRANE PROTEIN HTP-1 RELATED"/>
    <property type="match status" value="1"/>
</dbReference>
<evidence type="ECO:0000256" key="3">
    <source>
        <dbReference type="ARBA" id="ARBA00022692"/>
    </source>
</evidence>
<organism evidence="7 8">
    <name type="scientific">Fistulina hepatica ATCC 64428</name>
    <dbReference type="NCBI Taxonomy" id="1128425"/>
    <lineage>
        <taxon>Eukaryota</taxon>
        <taxon>Fungi</taxon>
        <taxon>Dikarya</taxon>
        <taxon>Basidiomycota</taxon>
        <taxon>Agaricomycotina</taxon>
        <taxon>Agaricomycetes</taxon>
        <taxon>Agaricomycetidae</taxon>
        <taxon>Agaricales</taxon>
        <taxon>Fistulinaceae</taxon>
        <taxon>Fistulina</taxon>
    </lineage>
</organism>
<evidence type="ECO:0000313" key="8">
    <source>
        <dbReference type="Proteomes" id="UP000054144"/>
    </source>
</evidence>
<dbReference type="PANTHER" id="PTHR12608:SF1">
    <property type="entry name" value="TRANSMEMBRANE PROTEIN 165"/>
    <property type="match status" value="1"/>
</dbReference>
<proteinExistence type="inferred from homology"/>
<feature type="transmembrane region" description="Helical" evidence="6">
    <location>
        <begin position="145"/>
        <end position="166"/>
    </location>
</feature>
<feature type="transmembrane region" description="Helical" evidence="6">
    <location>
        <begin position="186"/>
        <end position="207"/>
    </location>
</feature>
<dbReference type="Proteomes" id="UP000054144">
    <property type="component" value="Unassembled WGS sequence"/>
</dbReference>
<evidence type="ECO:0000256" key="6">
    <source>
        <dbReference type="RuleBase" id="RU365102"/>
    </source>
</evidence>
<evidence type="ECO:0000256" key="4">
    <source>
        <dbReference type="ARBA" id="ARBA00022989"/>
    </source>
</evidence>
<dbReference type="GO" id="GO:0005794">
    <property type="term" value="C:Golgi apparatus"/>
    <property type="evidence" value="ECO:0007669"/>
    <property type="project" value="TreeGrafter"/>
</dbReference>
<dbReference type="GO" id="GO:0005384">
    <property type="term" value="F:manganese ion transmembrane transporter activity"/>
    <property type="evidence" value="ECO:0007669"/>
    <property type="project" value="TreeGrafter"/>
</dbReference>
<reference evidence="7 8" key="1">
    <citation type="journal article" date="2015" name="Fungal Genet. Biol.">
        <title>Evolution of novel wood decay mechanisms in Agaricales revealed by the genome sequences of Fistulina hepatica and Cylindrobasidium torrendii.</title>
        <authorList>
            <person name="Floudas D."/>
            <person name="Held B.W."/>
            <person name="Riley R."/>
            <person name="Nagy L.G."/>
            <person name="Koehler G."/>
            <person name="Ransdell A.S."/>
            <person name="Younus H."/>
            <person name="Chow J."/>
            <person name="Chiniquy J."/>
            <person name="Lipzen A."/>
            <person name="Tritt A."/>
            <person name="Sun H."/>
            <person name="Haridas S."/>
            <person name="LaButti K."/>
            <person name="Ohm R.A."/>
            <person name="Kues U."/>
            <person name="Blanchette R.A."/>
            <person name="Grigoriev I.V."/>
            <person name="Minto R.E."/>
            <person name="Hibbett D.S."/>
        </authorList>
    </citation>
    <scope>NUCLEOTIDE SEQUENCE [LARGE SCALE GENOMIC DNA]</scope>
    <source>
        <strain evidence="7 8">ATCC 64428</strain>
    </source>
</reference>
<keyword evidence="4 6" id="KW-1133">Transmembrane helix</keyword>
<gene>
    <name evidence="7" type="ORF">FISHEDRAFT_44730</name>
</gene>
<evidence type="ECO:0000256" key="2">
    <source>
        <dbReference type="ARBA" id="ARBA00009190"/>
    </source>
</evidence>
<dbReference type="GO" id="GO:0032472">
    <property type="term" value="P:Golgi calcium ion transport"/>
    <property type="evidence" value="ECO:0007669"/>
    <property type="project" value="TreeGrafter"/>
</dbReference>
<dbReference type="AlphaFoldDB" id="A0A0D7AA21"/>
<comment type="similarity">
    <text evidence="2 6">Belongs to the GDT1 family.</text>
</comment>